<dbReference type="GO" id="GO:0016020">
    <property type="term" value="C:membrane"/>
    <property type="evidence" value="ECO:0007669"/>
    <property type="project" value="TreeGrafter"/>
</dbReference>
<dbReference type="AlphaFoldDB" id="A0AAD9NLJ6"/>
<name>A0AAD9NLJ6_RIDPI</name>
<dbReference type="EMBL" id="JAODUO010000908">
    <property type="protein sequence ID" value="KAK2173048.1"/>
    <property type="molecule type" value="Genomic_DNA"/>
</dbReference>
<organism evidence="3 4">
    <name type="scientific">Ridgeia piscesae</name>
    <name type="common">Tubeworm</name>
    <dbReference type="NCBI Taxonomy" id="27915"/>
    <lineage>
        <taxon>Eukaryota</taxon>
        <taxon>Metazoa</taxon>
        <taxon>Spiralia</taxon>
        <taxon>Lophotrochozoa</taxon>
        <taxon>Annelida</taxon>
        <taxon>Polychaeta</taxon>
        <taxon>Sedentaria</taxon>
        <taxon>Canalipalpata</taxon>
        <taxon>Sabellida</taxon>
        <taxon>Siboglinidae</taxon>
        <taxon>Ridgeia</taxon>
    </lineage>
</organism>
<evidence type="ECO:0000256" key="1">
    <source>
        <dbReference type="SAM" id="MobiDB-lite"/>
    </source>
</evidence>
<evidence type="ECO:0000256" key="2">
    <source>
        <dbReference type="SAM" id="Phobius"/>
    </source>
</evidence>
<feature type="transmembrane region" description="Helical" evidence="2">
    <location>
        <begin position="12"/>
        <end position="30"/>
    </location>
</feature>
<keyword evidence="4" id="KW-1185">Reference proteome</keyword>
<dbReference type="Proteomes" id="UP001209878">
    <property type="component" value="Unassembled WGS sequence"/>
</dbReference>
<feature type="compositionally biased region" description="Basic and acidic residues" evidence="1">
    <location>
        <begin position="305"/>
        <end position="324"/>
    </location>
</feature>
<keyword evidence="2" id="KW-1133">Transmembrane helix</keyword>
<accession>A0AAD9NLJ6</accession>
<evidence type="ECO:0000313" key="3">
    <source>
        <dbReference type="EMBL" id="KAK2173048.1"/>
    </source>
</evidence>
<gene>
    <name evidence="3" type="ORF">NP493_908g02019</name>
</gene>
<sequence length="330" mass="37321">MARMLRNLGEKHFQMLVGTGIGFLFGASLIPQTVLLKKYRGVLASYKDGEEEPVAEDLLELKDKILARMDIRAEEEAAIKMFTCFGCDVLHRGSLKLRSGAIIGIPASFSYEKPEDVNREKLVVNAKEVNWSSGAGTQLLESLILSKDAKAFAIAREIGYANTYHLWADAILKSIFAYAAYATGFGINTKFHTRSTMKTWGRVGMYVAIAGVYSFLYLTISDTYYCNRDNRIDRKTARLNAVYARGGVEYYEKTLQRNRALRTLMGASGAKEYTLYGNPQHIWRQPHVAPTNRRDNLTRYYKEHLDRLEGKDQEGEGQEGKKLNENNTPQ</sequence>
<evidence type="ECO:0000313" key="4">
    <source>
        <dbReference type="Proteomes" id="UP001209878"/>
    </source>
</evidence>
<dbReference type="InterPro" id="IPR026620">
    <property type="entry name" value="TMEM177"/>
</dbReference>
<feature type="region of interest" description="Disordered" evidence="1">
    <location>
        <begin position="305"/>
        <end position="330"/>
    </location>
</feature>
<feature type="transmembrane region" description="Helical" evidence="2">
    <location>
        <begin position="203"/>
        <end position="220"/>
    </location>
</feature>
<keyword evidence="2" id="KW-0812">Transmembrane</keyword>
<evidence type="ECO:0008006" key="5">
    <source>
        <dbReference type="Google" id="ProtNLM"/>
    </source>
</evidence>
<dbReference type="PANTHER" id="PTHR21824:SF4">
    <property type="entry name" value="TRANSMEMBRANE PROTEIN 177"/>
    <property type="match status" value="1"/>
</dbReference>
<dbReference type="PANTHER" id="PTHR21824">
    <property type="entry name" value="TRANSMEMBRANE PROTEIN 177"/>
    <property type="match status" value="1"/>
</dbReference>
<reference evidence="3" key="1">
    <citation type="journal article" date="2023" name="Mol. Biol. Evol.">
        <title>Third-Generation Sequencing Reveals the Adaptive Role of the Epigenome in Three Deep-Sea Polychaetes.</title>
        <authorList>
            <person name="Perez M."/>
            <person name="Aroh O."/>
            <person name="Sun Y."/>
            <person name="Lan Y."/>
            <person name="Juniper S.K."/>
            <person name="Young C.R."/>
            <person name="Angers B."/>
            <person name="Qian P.Y."/>
        </authorList>
    </citation>
    <scope>NUCLEOTIDE SEQUENCE</scope>
    <source>
        <strain evidence="3">R07B-5</strain>
    </source>
</reference>
<protein>
    <recommendedName>
        <fullName evidence="5">Transmembrane protein 177</fullName>
    </recommendedName>
</protein>
<keyword evidence="2" id="KW-0472">Membrane</keyword>
<comment type="caution">
    <text evidence="3">The sequence shown here is derived from an EMBL/GenBank/DDBJ whole genome shotgun (WGS) entry which is preliminary data.</text>
</comment>
<proteinExistence type="predicted"/>